<evidence type="ECO:0000313" key="2">
    <source>
        <dbReference type="Proteomes" id="UP000529795"/>
    </source>
</evidence>
<evidence type="ECO:0000313" key="1">
    <source>
        <dbReference type="EMBL" id="MBB4152634.1"/>
    </source>
</evidence>
<gene>
    <name evidence="1" type="ORF">GGQ80_000510</name>
</gene>
<keyword evidence="2" id="KW-1185">Reference proteome</keyword>
<accession>A0A840FA30</accession>
<protein>
    <submittedName>
        <fullName evidence="1">Uncharacterized protein</fullName>
    </submittedName>
</protein>
<sequence>MTALWLPFLLLQVAPAVPPPPPEKERVPSLPYDVIVEGVPRLDERTSAVTSSTLGSSKVGNALKTHIAFEGVESLIRCGGNNARRVYFDPTHFRLFIADALYRWLVAAQGVDTLIPAPLPPG</sequence>
<comment type="caution">
    <text evidence="1">The sequence shown here is derived from an EMBL/GenBank/DDBJ whole genome shotgun (WGS) entry which is preliminary data.</text>
</comment>
<dbReference type="EMBL" id="JACIEV010000001">
    <property type="protein sequence ID" value="MBB4152634.1"/>
    <property type="molecule type" value="Genomic_DNA"/>
</dbReference>
<reference evidence="1 2" key="1">
    <citation type="submission" date="2020-08" db="EMBL/GenBank/DDBJ databases">
        <title>Genomic Encyclopedia of Type Strains, Phase IV (KMG-IV): sequencing the most valuable type-strain genomes for metagenomic binning, comparative biology and taxonomic classification.</title>
        <authorList>
            <person name="Goeker M."/>
        </authorList>
    </citation>
    <scope>NUCLEOTIDE SEQUENCE [LARGE SCALE GENOMIC DNA]</scope>
    <source>
        <strain evidence="1 2">YC6723</strain>
    </source>
</reference>
<proteinExistence type="predicted"/>
<organism evidence="1 2">
    <name type="scientific">Sphingomonas jinjuensis</name>
    <dbReference type="NCBI Taxonomy" id="535907"/>
    <lineage>
        <taxon>Bacteria</taxon>
        <taxon>Pseudomonadati</taxon>
        <taxon>Pseudomonadota</taxon>
        <taxon>Alphaproteobacteria</taxon>
        <taxon>Sphingomonadales</taxon>
        <taxon>Sphingomonadaceae</taxon>
        <taxon>Sphingomonas</taxon>
    </lineage>
</organism>
<name>A0A840FA30_9SPHN</name>
<dbReference type="Proteomes" id="UP000529795">
    <property type="component" value="Unassembled WGS sequence"/>
</dbReference>
<dbReference type="AlphaFoldDB" id="A0A840FA30"/>